<organism evidence="2 3">
    <name type="scientific">Bordetella genomosp. 9</name>
    <dbReference type="NCBI Taxonomy" id="1416803"/>
    <lineage>
        <taxon>Bacteria</taxon>
        <taxon>Pseudomonadati</taxon>
        <taxon>Pseudomonadota</taxon>
        <taxon>Betaproteobacteria</taxon>
        <taxon>Burkholderiales</taxon>
        <taxon>Alcaligenaceae</taxon>
        <taxon>Bordetella</taxon>
    </lineage>
</organism>
<proteinExistence type="predicted"/>
<name>A0A1W6YYJ6_9BORD</name>
<sequence>MRRNHAQGWLTDRESGMAGILPTPSQEHWPMTRTQSRSLVASSQRHPDSDMAGVRSTTERADPQSTMHARAFASVALAAAGALIASGATAASASSAVDSYDKLVSALTGGRLLATVLDLSQCDRGTSIKPPPHILGGMMISRFLIPDGKYVAFADVHATLDTESRPIVEYIRYRAMRDGSVIVRFDSRPEGSDEVTMRGEYRCGIDKGIRFLDTGEPPEPSLVPLAQTTEKMTIQGSGSRADDSPNGGNLDQQRELRDGKGMR</sequence>
<dbReference type="AlphaFoldDB" id="A0A1W6YYJ6"/>
<evidence type="ECO:0000313" key="2">
    <source>
        <dbReference type="EMBL" id="ARP86172.1"/>
    </source>
</evidence>
<feature type="region of interest" description="Disordered" evidence="1">
    <location>
        <begin position="23"/>
        <end position="65"/>
    </location>
</feature>
<dbReference type="Proteomes" id="UP000194139">
    <property type="component" value="Chromosome"/>
</dbReference>
<dbReference type="Pfam" id="PF06903">
    <property type="entry name" value="VirK"/>
    <property type="match status" value="1"/>
</dbReference>
<reference evidence="2 3" key="1">
    <citation type="submission" date="2017-05" db="EMBL/GenBank/DDBJ databases">
        <title>Complete and WGS of Bordetella genogroups.</title>
        <authorList>
            <person name="Spilker T."/>
            <person name="LiPuma J."/>
        </authorList>
    </citation>
    <scope>NUCLEOTIDE SEQUENCE [LARGE SCALE GENOMIC DNA]</scope>
    <source>
        <strain evidence="2 3">AU17164</strain>
    </source>
</reference>
<feature type="compositionally biased region" description="Polar residues" evidence="1">
    <location>
        <begin position="32"/>
        <end position="44"/>
    </location>
</feature>
<dbReference type="EMBL" id="CP021109">
    <property type="protein sequence ID" value="ARP86172.1"/>
    <property type="molecule type" value="Genomic_DNA"/>
</dbReference>
<evidence type="ECO:0000256" key="1">
    <source>
        <dbReference type="SAM" id="MobiDB-lite"/>
    </source>
</evidence>
<feature type="compositionally biased region" description="Basic and acidic residues" evidence="1">
    <location>
        <begin position="252"/>
        <end position="263"/>
    </location>
</feature>
<dbReference type="InterPro" id="IPR010694">
    <property type="entry name" value="Uncharacterised_VirK"/>
</dbReference>
<feature type="region of interest" description="Disordered" evidence="1">
    <location>
        <begin position="230"/>
        <end position="263"/>
    </location>
</feature>
<protein>
    <recommendedName>
        <fullName evidence="4">VirK protein</fullName>
    </recommendedName>
</protein>
<gene>
    <name evidence="2" type="ORF">CAL13_08120</name>
</gene>
<evidence type="ECO:0000313" key="3">
    <source>
        <dbReference type="Proteomes" id="UP000194139"/>
    </source>
</evidence>
<evidence type="ECO:0008006" key="4">
    <source>
        <dbReference type="Google" id="ProtNLM"/>
    </source>
</evidence>
<keyword evidence="3" id="KW-1185">Reference proteome</keyword>
<accession>A0A1W6YYJ6</accession>